<organism evidence="10 11">
    <name type="scientific">Megalurothrips usitatus</name>
    <name type="common">bean blossom thrips</name>
    <dbReference type="NCBI Taxonomy" id="439358"/>
    <lineage>
        <taxon>Eukaryota</taxon>
        <taxon>Metazoa</taxon>
        <taxon>Ecdysozoa</taxon>
        <taxon>Arthropoda</taxon>
        <taxon>Hexapoda</taxon>
        <taxon>Insecta</taxon>
        <taxon>Pterygota</taxon>
        <taxon>Neoptera</taxon>
        <taxon>Paraneoptera</taxon>
        <taxon>Thysanoptera</taxon>
        <taxon>Terebrantia</taxon>
        <taxon>Thripoidea</taxon>
        <taxon>Thripidae</taxon>
        <taxon>Megalurothrips</taxon>
    </lineage>
</organism>
<comment type="similarity">
    <text evidence="2 9">Belongs to the cytochrome P450 family.</text>
</comment>
<evidence type="ECO:0000256" key="6">
    <source>
        <dbReference type="ARBA" id="ARBA00023004"/>
    </source>
</evidence>
<dbReference type="InterPro" id="IPR017972">
    <property type="entry name" value="Cyt_P450_CS"/>
</dbReference>
<protein>
    <recommendedName>
        <fullName evidence="12">Cytochrome P450</fullName>
    </recommendedName>
</protein>
<dbReference type="InterPro" id="IPR001128">
    <property type="entry name" value="Cyt_P450"/>
</dbReference>
<evidence type="ECO:0000256" key="1">
    <source>
        <dbReference type="ARBA" id="ARBA00001971"/>
    </source>
</evidence>
<evidence type="ECO:0000256" key="9">
    <source>
        <dbReference type="RuleBase" id="RU000461"/>
    </source>
</evidence>
<dbReference type="Pfam" id="PF00067">
    <property type="entry name" value="p450"/>
    <property type="match status" value="1"/>
</dbReference>
<dbReference type="InterPro" id="IPR002401">
    <property type="entry name" value="Cyt_P450_E_grp-I"/>
</dbReference>
<comment type="caution">
    <text evidence="10">The sequence shown here is derived from an EMBL/GenBank/DDBJ whole genome shotgun (WGS) entry which is preliminary data.</text>
</comment>
<keyword evidence="11" id="KW-1185">Reference proteome</keyword>
<feature type="binding site" description="axial binding residue" evidence="8">
    <location>
        <position position="475"/>
    </location>
    <ligand>
        <name>heme</name>
        <dbReference type="ChEBI" id="CHEBI:30413"/>
    </ligand>
    <ligandPart>
        <name>Fe</name>
        <dbReference type="ChEBI" id="CHEBI:18248"/>
    </ligandPart>
</feature>
<keyword evidence="6 8" id="KW-0408">Iron</keyword>
<dbReference type="GO" id="GO:0005506">
    <property type="term" value="F:iron ion binding"/>
    <property type="evidence" value="ECO:0007669"/>
    <property type="project" value="InterPro"/>
</dbReference>
<evidence type="ECO:0000256" key="8">
    <source>
        <dbReference type="PIRSR" id="PIRSR602401-1"/>
    </source>
</evidence>
<evidence type="ECO:0000256" key="4">
    <source>
        <dbReference type="ARBA" id="ARBA00022723"/>
    </source>
</evidence>
<keyword evidence="5 9" id="KW-0560">Oxidoreductase</keyword>
<dbReference type="PANTHER" id="PTHR24279">
    <property type="entry name" value="CYTOCHROME P450"/>
    <property type="match status" value="1"/>
</dbReference>
<dbReference type="InterPro" id="IPR036396">
    <property type="entry name" value="Cyt_P450_sf"/>
</dbReference>
<keyword evidence="4 8" id="KW-0479">Metal-binding</keyword>
<evidence type="ECO:0000256" key="7">
    <source>
        <dbReference type="ARBA" id="ARBA00023033"/>
    </source>
</evidence>
<name>A0AAV7XLM0_9NEOP</name>
<dbReference type="InterPro" id="IPR050479">
    <property type="entry name" value="CYP11_CYP27_families"/>
</dbReference>
<dbReference type="GO" id="GO:0004497">
    <property type="term" value="F:monooxygenase activity"/>
    <property type="evidence" value="ECO:0007669"/>
    <property type="project" value="UniProtKB-KW"/>
</dbReference>
<keyword evidence="7 9" id="KW-0503">Monooxygenase</keyword>
<gene>
    <name evidence="10" type="ORF">ONE63_009234</name>
</gene>
<dbReference type="FunFam" id="1.10.630.10:FF:000006">
    <property type="entry name" value="Cytochrome P450 302a1, mitochondrial"/>
    <property type="match status" value="1"/>
</dbReference>
<evidence type="ECO:0000256" key="5">
    <source>
        <dbReference type="ARBA" id="ARBA00023002"/>
    </source>
</evidence>
<dbReference type="Gene3D" id="1.10.630.10">
    <property type="entry name" value="Cytochrome P450"/>
    <property type="match status" value="1"/>
</dbReference>
<dbReference type="PANTHER" id="PTHR24279:SF120">
    <property type="entry name" value="CYTOCHROME P450"/>
    <property type="match status" value="1"/>
</dbReference>
<evidence type="ECO:0000313" key="10">
    <source>
        <dbReference type="EMBL" id="KAJ1526068.1"/>
    </source>
</evidence>
<dbReference type="PRINTS" id="PR00463">
    <property type="entry name" value="EP450I"/>
</dbReference>
<accession>A0AAV7XLM0</accession>
<evidence type="ECO:0008006" key="12">
    <source>
        <dbReference type="Google" id="ProtNLM"/>
    </source>
</evidence>
<reference evidence="10" key="1">
    <citation type="submission" date="2022-12" db="EMBL/GenBank/DDBJ databases">
        <title>Chromosome-level genome assembly of the bean flower thrips Megalurothrips usitatus.</title>
        <authorList>
            <person name="Ma L."/>
            <person name="Liu Q."/>
            <person name="Li H."/>
            <person name="Cai W."/>
        </authorList>
    </citation>
    <scope>NUCLEOTIDE SEQUENCE</scope>
    <source>
        <strain evidence="10">Cailab_2022a</strain>
    </source>
</reference>
<sequence length="526" mass="58656">MRACMAWPPALQPALRARLAPLRRRRSTAATSVNAPAPAYHPDDAAAKPFSAIPGPKAVPGLGNLWRFVPGVGDLGDVTPYQLPGELFRRHGPIVKLDGMLSEPKLFVADPAAAQQIFRTEGQWPVREGIASIDYYYQKHRSSLAFSLGTAQGETWQKFRTAVNQVAMRPHNVKAYVDPIDSVTVEFVERLKTIRDENDQVPADFTMEIKKWAAESITLVTLDTRLGLLRAGPEARAAADHWVGLVQTAFDAMAQLEFGLSPWRHVSTPAWRRLRRSMDAFTELATARVNETCARLGQMSPEELSSRNLSVLERLLVNNDNDANKGVAFALDMLLAGIDTTAHQASMLLYLLASNPAQQRALQAELDREWPAGTPFDADVVGRLRYVRAAVKEAMRKQSVVTGVLRTVNADLNLLGYRVPKGTQTVVCTHHMSNDGRLVPRAAEFLPERWLPGHEHLKPANAFANIPFGFGPRMCAGKRFAELEMEALCARLFRAFNLEWHHPPPELEQKLFVNFKSPLRITMRER</sequence>
<dbReference type="GO" id="GO:0020037">
    <property type="term" value="F:heme binding"/>
    <property type="evidence" value="ECO:0007669"/>
    <property type="project" value="InterPro"/>
</dbReference>
<dbReference type="AlphaFoldDB" id="A0AAV7XLM0"/>
<proteinExistence type="inferred from homology"/>
<dbReference type="CDD" id="cd11054">
    <property type="entry name" value="CYP24A1-like"/>
    <property type="match status" value="1"/>
</dbReference>
<evidence type="ECO:0000313" key="11">
    <source>
        <dbReference type="Proteomes" id="UP001075354"/>
    </source>
</evidence>
<comment type="cofactor">
    <cofactor evidence="1 8">
        <name>heme</name>
        <dbReference type="ChEBI" id="CHEBI:30413"/>
    </cofactor>
</comment>
<dbReference type="PRINTS" id="PR00385">
    <property type="entry name" value="P450"/>
</dbReference>
<keyword evidence="3 8" id="KW-0349">Heme</keyword>
<dbReference type="GO" id="GO:0016705">
    <property type="term" value="F:oxidoreductase activity, acting on paired donors, with incorporation or reduction of molecular oxygen"/>
    <property type="evidence" value="ECO:0007669"/>
    <property type="project" value="InterPro"/>
</dbReference>
<dbReference type="SUPFAM" id="SSF48264">
    <property type="entry name" value="Cytochrome P450"/>
    <property type="match status" value="1"/>
</dbReference>
<dbReference type="PROSITE" id="PS00086">
    <property type="entry name" value="CYTOCHROME_P450"/>
    <property type="match status" value="1"/>
</dbReference>
<dbReference type="Proteomes" id="UP001075354">
    <property type="component" value="Chromosome 7"/>
</dbReference>
<evidence type="ECO:0000256" key="2">
    <source>
        <dbReference type="ARBA" id="ARBA00010617"/>
    </source>
</evidence>
<dbReference type="EMBL" id="JAPTSV010000007">
    <property type="protein sequence ID" value="KAJ1526068.1"/>
    <property type="molecule type" value="Genomic_DNA"/>
</dbReference>
<evidence type="ECO:0000256" key="3">
    <source>
        <dbReference type="ARBA" id="ARBA00022617"/>
    </source>
</evidence>